<keyword evidence="4" id="KW-1185">Reference proteome</keyword>
<feature type="chain" id="PRO_5016241128" evidence="2">
    <location>
        <begin position="18"/>
        <end position="175"/>
    </location>
</feature>
<proteinExistence type="predicted"/>
<evidence type="ECO:0000256" key="2">
    <source>
        <dbReference type="SAM" id="SignalP"/>
    </source>
</evidence>
<accession>A0A319E4V9</accession>
<evidence type="ECO:0000313" key="3">
    <source>
        <dbReference type="EMBL" id="PYI04430.1"/>
    </source>
</evidence>
<feature type="region of interest" description="Disordered" evidence="1">
    <location>
        <begin position="99"/>
        <end position="149"/>
    </location>
</feature>
<dbReference type="OrthoDB" id="4435242at2759"/>
<sequence length="175" mass="18568">MLCSACLLALPFTLVTADGATTRYLEPVPETIPVLDTHDQLIEMATLHPNGTLDDRDGGYYLINEKDEVLAVASDELCVALDQSMESALQMHSRDNLLAARKGGHSGGGHGGGHGGAGKGGGKGGHDGEGGKPKPKPQPQPQPNSDCAHKHCKKNKDCVNYRDCHACSTKDHWCM</sequence>
<name>A0A319E4V9_ASPSB</name>
<feature type="signal peptide" evidence="2">
    <location>
        <begin position="1"/>
        <end position="17"/>
    </location>
</feature>
<dbReference type="VEuPathDB" id="FungiDB:BO78DRAFT_398968"/>
<dbReference type="EMBL" id="KZ826369">
    <property type="protein sequence ID" value="PYI04430.1"/>
    <property type="molecule type" value="Genomic_DNA"/>
</dbReference>
<dbReference type="AlphaFoldDB" id="A0A319E4V9"/>
<reference evidence="3 4" key="1">
    <citation type="submission" date="2018-02" db="EMBL/GenBank/DDBJ databases">
        <title>The genomes of Aspergillus section Nigri reveals drivers in fungal speciation.</title>
        <authorList>
            <consortium name="DOE Joint Genome Institute"/>
            <person name="Vesth T.C."/>
            <person name="Nybo J."/>
            <person name="Theobald S."/>
            <person name="Brandl J."/>
            <person name="Frisvad J.C."/>
            <person name="Nielsen K.F."/>
            <person name="Lyhne E.K."/>
            <person name="Kogle M.E."/>
            <person name="Kuo A."/>
            <person name="Riley R."/>
            <person name="Clum A."/>
            <person name="Nolan M."/>
            <person name="Lipzen A."/>
            <person name="Salamov A."/>
            <person name="Henrissat B."/>
            <person name="Wiebenga A."/>
            <person name="De vries R.P."/>
            <person name="Grigoriev I.V."/>
            <person name="Mortensen U.H."/>
            <person name="Andersen M.R."/>
            <person name="Baker S.E."/>
        </authorList>
    </citation>
    <scope>NUCLEOTIDE SEQUENCE [LARGE SCALE GENOMIC DNA]</scope>
    <source>
        <strain evidence="3 4">CBS 121057</strain>
    </source>
</reference>
<keyword evidence="2" id="KW-0732">Signal</keyword>
<gene>
    <name evidence="3" type="ORF">BO78DRAFT_398968</name>
</gene>
<evidence type="ECO:0000313" key="4">
    <source>
        <dbReference type="Proteomes" id="UP000248423"/>
    </source>
</evidence>
<feature type="compositionally biased region" description="Gly residues" evidence="1">
    <location>
        <begin position="105"/>
        <end position="123"/>
    </location>
</feature>
<organism evidence="3 4">
    <name type="scientific">Aspergillus sclerotiicarbonarius (strain CBS 121057 / IBT 28362)</name>
    <dbReference type="NCBI Taxonomy" id="1448318"/>
    <lineage>
        <taxon>Eukaryota</taxon>
        <taxon>Fungi</taxon>
        <taxon>Dikarya</taxon>
        <taxon>Ascomycota</taxon>
        <taxon>Pezizomycotina</taxon>
        <taxon>Eurotiomycetes</taxon>
        <taxon>Eurotiomycetidae</taxon>
        <taxon>Eurotiales</taxon>
        <taxon>Aspergillaceae</taxon>
        <taxon>Aspergillus</taxon>
        <taxon>Aspergillus subgen. Circumdati</taxon>
    </lineage>
</organism>
<protein>
    <submittedName>
        <fullName evidence="3">Uncharacterized protein</fullName>
    </submittedName>
</protein>
<evidence type="ECO:0000256" key="1">
    <source>
        <dbReference type="SAM" id="MobiDB-lite"/>
    </source>
</evidence>
<dbReference type="Proteomes" id="UP000248423">
    <property type="component" value="Unassembled WGS sequence"/>
</dbReference>